<keyword evidence="2" id="KW-0472">Membrane</keyword>
<dbReference type="Proteomes" id="UP000186817">
    <property type="component" value="Unassembled WGS sequence"/>
</dbReference>
<accession>A0A1Q9CCW4</accession>
<keyword evidence="2" id="KW-1133">Transmembrane helix</keyword>
<sequence length="306" mass="32983">MLLLTNIAAPILLLLPPPVLLPLPSSCFSEQTPSLWSNPGHHHSIIISRSSSSSNSSIFDVIVTTVIIIIIIIIIIRITIIVVVIIINIIMSFIGPAMILVIVIVIISTGIIIGIIIIAISITIITNTITILIIVPEEASDEDGGLDPGLKKLLGVREQPAKTPKDAMEIIETASVALEIEDDKRAAVKVSQDAGQIQKLLDEVRTVLDPSSALREVKQSQNASDAFGAEGSDLSVGVRSLQWKTLLNTFDKLQPSLKALRDCLESLGRDLERDRSEHTERAERERRSVPAAPAAIDLSGDQAGSQ</sequence>
<evidence type="ECO:0000256" key="1">
    <source>
        <dbReference type="SAM" id="MobiDB-lite"/>
    </source>
</evidence>
<evidence type="ECO:0000256" key="3">
    <source>
        <dbReference type="SAM" id="SignalP"/>
    </source>
</evidence>
<dbReference type="EMBL" id="LSRX01001348">
    <property type="protein sequence ID" value="OLP80756.1"/>
    <property type="molecule type" value="Genomic_DNA"/>
</dbReference>
<feature type="region of interest" description="Disordered" evidence="1">
    <location>
        <begin position="270"/>
        <end position="306"/>
    </location>
</feature>
<protein>
    <submittedName>
        <fullName evidence="4">Uncharacterized protein</fullName>
    </submittedName>
</protein>
<organism evidence="4 5">
    <name type="scientific">Symbiodinium microadriaticum</name>
    <name type="common">Dinoflagellate</name>
    <name type="synonym">Zooxanthella microadriatica</name>
    <dbReference type="NCBI Taxonomy" id="2951"/>
    <lineage>
        <taxon>Eukaryota</taxon>
        <taxon>Sar</taxon>
        <taxon>Alveolata</taxon>
        <taxon>Dinophyceae</taxon>
        <taxon>Suessiales</taxon>
        <taxon>Symbiodiniaceae</taxon>
        <taxon>Symbiodinium</taxon>
    </lineage>
</organism>
<keyword evidence="3" id="KW-0732">Signal</keyword>
<feature type="signal peptide" evidence="3">
    <location>
        <begin position="1"/>
        <end position="22"/>
    </location>
</feature>
<comment type="caution">
    <text evidence="4">The sequence shown here is derived from an EMBL/GenBank/DDBJ whole genome shotgun (WGS) entry which is preliminary data.</text>
</comment>
<reference evidence="4 5" key="1">
    <citation type="submission" date="2016-02" db="EMBL/GenBank/DDBJ databases">
        <title>Genome analysis of coral dinoflagellate symbionts highlights evolutionary adaptations to a symbiotic lifestyle.</title>
        <authorList>
            <person name="Aranda M."/>
            <person name="Li Y."/>
            <person name="Liew Y.J."/>
            <person name="Baumgarten S."/>
            <person name="Simakov O."/>
            <person name="Wilson M."/>
            <person name="Piel J."/>
            <person name="Ashoor H."/>
            <person name="Bougouffa S."/>
            <person name="Bajic V.B."/>
            <person name="Ryu T."/>
            <person name="Ravasi T."/>
            <person name="Bayer T."/>
            <person name="Micklem G."/>
            <person name="Kim H."/>
            <person name="Bhak J."/>
            <person name="Lajeunesse T.C."/>
            <person name="Voolstra C.R."/>
        </authorList>
    </citation>
    <scope>NUCLEOTIDE SEQUENCE [LARGE SCALE GENOMIC DNA]</scope>
    <source>
        <strain evidence="4 5">CCMP2467</strain>
    </source>
</reference>
<evidence type="ECO:0000256" key="2">
    <source>
        <dbReference type="SAM" id="Phobius"/>
    </source>
</evidence>
<evidence type="ECO:0000313" key="4">
    <source>
        <dbReference type="EMBL" id="OLP80756.1"/>
    </source>
</evidence>
<feature type="chain" id="PRO_5012638518" evidence="3">
    <location>
        <begin position="23"/>
        <end position="306"/>
    </location>
</feature>
<keyword evidence="2" id="KW-0812">Transmembrane</keyword>
<keyword evidence="5" id="KW-1185">Reference proteome</keyword>
<evidence type="ECO:0000313" key="5">
    <source>
        <dbReference type="Proteomes" id="UP000186817"/>
    </source>
</evidence>
<name>A0A1Q9CCW4_SYMMI</name>
<feature type="transmembrane region" description="Helical" evidence="2">
    <location>
        <begin position="99"/>
        <end position="125"/>
    </location>
</feature>
<feature type="transmembrane region" description="Helical" evidence="2">
    <location>
        <begin position="61"/>
        <end position="87"/>
    </location>
</feature>
<dbReference type="AlphaFoldDB" id="A0A1Q9CCW4"/>
<proteinExistence type="predicted"/>
<feature type="compositionally biased region" description="Basic and acidic residues" evidence="1">
    <location>
        <begin position="270"/>
        <end position="288"/>
    </location>
</feature>
<gene>
    <name evidence="4" type="ORF">AK812_SmicGene38785</name>
</gene>